<organism evidence="2">
    <name type="scientific">Ixodes ricinus</name>
    <name type="common">Common tick</name>
    <name type="synonym">Acarus ricinus</name>
    <dbReference type="NCBI Taxonomy" id="34613"/>
    <lineage>
        <taxon>Eukaryota</taxon>
        <taxon>Metazoa</taxon>
        <taxon>Ecdysozoa</taxon>
        <taxon>Arthropoda</taxon>
        <taxon>Chelicerata</taxon>
        <taxon>Arachnida</taxon>
        <taxon>Acari</taxon>
        <taxon>Parasitiformes</taxon>
        <taxon>Ixodida</taxon>
        <taxon>Ixodoidea</taxon>
        <taxon>Ixodidae</taxon>
        <taxon>Ixodinae</taxon>
        <taxon>Ixodes</taxon>
    </lineage>
</organism>
<feature type="signal peptide" evidence="1">
    <location>
        <begin position="1"/>
        <end position="29"/>
    </location>
</feature>
<sequence>MARVVLLAAACCLATAAFMLLSVQPCARAALIVHKANSTACYTCDLDVDFSGRNFMCCLVHSRCCGYPIVSTLKRTICLWTACPFWSLGRSPFLHWCNSRKNASASTSP</sequence>
<feature type="non-terminal residue" evidence="2">
    <location>
        <position position="109"/>
    </location>
</feature>
<dbReference type="EMBL" id="GEFM01006930">
    <property type="protein sequence ID" value="JAP68866.1"/>
    <property type="molecule type" value="mRNA"/>
</dbReference>
<name>A0A131XT69_IXORI</name>
<keyword evidence="1" id="KW-0732">Signal</keyword>
<evidence type="ECO:0000256" key="1">
    <source>
        <dbReference type="SAM" id="SignalP"/>
    </source>
</evidence>
<reference evidence="2" key="1">
    <citation type="submission" date="2016-02" db="EMBL/GenBank/DDBJ databases">
        <title>RNAseq analyses of the midgut from blood- or serum-fed Ixodes ricinus ticks.</title>
        <authorList>
            <person name="Perner J."/>
            <person name="Provaznik J."/>
            <person name="Schrenkova J."/>
            <person name="Urbanova V."/>
            <person name="Ribeiro J.M."/>
            <person name="Kopacek P."/>
        </authorList>
    </citation>
    <scope>NUCLEOTIDE SEQUENCE</scope>
    <source>
        <tissue evidence="2">Gut</tissue>
    </source>
</reference>
<feature type="chain" id="PRO_5007284063" evidence="1">
    <location>
        <begin position="30"/>
        <end position="109"/>
    </location>
</feature>
<proteinExistence type="evidence at transcript level"/>
<dbReference type="AlphaFoldDB" id="A0A131XT69"/>
<accession>A0A131XT69</accession>
<protein>
    <submittedName>
        <fullName evidence="2">Putative conserved secreted protein</fullName>
    </submittedName>
</protein>
<evidence type="ECO:0000313" key="2">
    <source>
        <dbReference type="EMBL" id="JAP68866.1"/>
    </source>
</evidence>